<reference evidence="1 3" key="1">
    <citation type="submission" date="2015-02" db="EMBL/GenBank/DDBJ databases">
        <authorList>
            <person name="Chooi Y.-H."/>
        </authorList>
    </citation>
    <scope>NUCLEOTIDE SEQUENCE [LARGE SCALE GENOMIC DNA]</scope>
    <source>
        <strain evidence="1">E3</strain>
    </source>
</reference>
<name>A0A0G4IYX2_PLABS</name>
<evidence type="ECO:0000313" key="1">
    <source>
        <dbReference type="EMBL" id="CEP00558.1"/>
    </source>
</evidence>
<evidence type="ECO:0000313" key="2">
    <source>
        <dbReference type="EMBL" id="SPQ93946.1"/>
    </source>
</evidence>
<gene>
    <name evidence="1" type="ORF">PBRA_001612</name>
    <name evidence="2" type="ORF">PLBR_LOCUS1161</name>
</gene>
<dbReference type="EMBL" id="OVEO01000002">
    <property type="protein sequence ID" value="SPQ93946.1"/>
    <property type="molecule type" value="Genomic_DNA"/>
</dbReference>
<dbReference type="Proteomes" id="UP000039324">
    <property type="component" value="Unassembled WGS sequence"/>
</dbReference>
<organism evidence="1 3">
    <name type="scientific">Plasmodiophora brassicae</name>
    <name type="common">Clubroot disease agent</name>
    <dbReference type="NCBI Taxonomy" id="37360"/>
    <lineage>
        <taxon>Eukaryota</taxon>
        <taxon>Sar</taxon>
        <taxon>Rhizaria</taxon>
        <taxon>Endomyxa</taxon>
        <taxon>Phytomyxea</taxon>
        <taxon>Plasmodiophorida</taxon>
        <taxon>Plasmodiophoridae</taxon>
        <taxon>Plasmodiophora</taxon>
    </lineage>
</organism>
<evidence type="ECO:0000313" key="3">
    <source>
        <dbReference type="Proteomes" id="UP000039324"/>
    </source>
</evidence>
<protein>
    <submittedName>
        <fullName evidence="1">Uncharacterized protein</fullName>
    </submittedName>
</protein>
<geneLocation type="mitochondrion" evidence="2"/>
<accession>A0A0G4IYX2</accession>
<reference evidence="2 4" key="2">
    <citation type="submission" date="2018-03" db="EMBL/GenBank/DDBJ databases">
        <authorList>
            <person name="Fogelqvist J."/>
        </authorList>
    </citation>
    <scope>NUCLEOTIDE SEQUENCE [LARGE SCALE GENOMIC DNA]</scope>
</reference>
<dbReference type="Proteomes" id="UP000290189">
    <property type="component" value="Unassembled WGS sequence"/>
</dbReference>
<proteinExistence type="predicted"/>
<dbReference type="EMBL" id="CDSF01000101">
    <property type="protein sequence ID" value="CEP00558.1"/>
    <property type="molecule type" value="Genomic_DNA"/>
</dbReference>
<keyword evidence="3" id="KW-1185">Reference proteome</keyword>
<evidence type="ECO:0000313" key="4">
    <source>
        <dbReference type="Proteomes" id="UP000290189"/>
    </source>
</evidence>
<sequence>MVKLSTYVIRAPQVWASQGIRRKRYHMDGAFIAIPPGDQLLRRHYIDIWERCEHYKSLANSRPCLKVEGGFAWDQDRESRDYLFGRRLDADHDQEIRFQFADAPHFEETWAECRQAWKGSMDDPVRFRAYPGDNLVMMAKWGVSAQRITNFAAVMASLGWTIVDPAKGMRRLNFTYFCGPFEERQREPRASAELGPQQVCPLCDPSEPVY</sequence>
<dbReference type="AlphaFoldDB" id="A0A0G4IYX2"/>
<keyword evidence="2" id="KW-0496">Mitochondrion</keyword>